<evidence type="ECO:0000313" key="2">
    <source>
        <dbReference type="Proteomes" id="UP000325577"/>
    </source>
</evidence>
<evidence type="ECO:0000313" key="1">
    <source>
        <dbReference type="EMBL" id="KAA8535811.1"/>
    </source>
</evidence>
<proteinExistence type="predicted"/>
<gene>
    <name evidence="1" type="ORF">F0562_030869</name>
</gene>
<organism evidence="1 2">
    <name type="scientific">Nyssa sinensis</name>
    <dbReference type="NCBI Taxonomy" id="561372"/>
    <lineage>
        <taxon>Eukaryota</taxon>
        <taxon>Viridiplantae</taxon>
        <taxon>Streptophyta</taxon>
        <taxon>Embryophyta</taxon>
        <taxon>Tracheophyta</taxon>
        <taxon>Spermatophyta</taxon>
        <taxon>Magnoliopsida</taxon>
        <taxon>eudicotyledons</taxon>
        <taxon>Gunneridae</taxon>
        <taxon>Pentapetalae</taxon>
        <taxon>asterids</taxon>
        <taxon>Cornales</taxon>
        <taxon>Nyssaceae</taxon>
        <taxon>Nyssa</taxon>
    </lineage>
</organism>
<dbReference type="Proteomes" id="UP000325577">
    <property type="component" value="Linkage Group LG17"/>
</dbReference>
<sequence>MGGESDGGGAGVMTAATASDDEEGALMVEVRSAMGLMGVAATDLEVRLGKMVARQMMMVLVVLRRDGDDGDDDGCCDAVDGRWRRRWEMQGGMGGGAAVAMAVRGSDRDGPVAAIGCDGRR</sequence>
<dbReference type="AlphaFoldDB" id="A0A5J5B3W7"/>
<reference evidence="1 2" key="1">
    <citation type="submission" date="2019-09" db="EMBL/GenBank/DDBJ databases">
        <title>A chromosome-level genome assembly of the Chinese tupelo Nyssa sinensis.</title>
        <authorList>
            <person name="Yang X."/>
            <person name="Kang M."/>
            <person name="Yang Y."/>
            <person name="Xiong H."/>
            <person name="Wang M."/>
            <person name="Zhang Z."/>
            <person name="Wang Z."/>
            <person name="Wu H."/>
            <person name="Ma T."/>
            <person name="Liu J."/>
            <person name="Xi Z."/>
        </authorList>
    </citation>
    <scope>NUCLEOTIDE SEQUENCE [LARGE SCALE GENOMIC DNA]</scope>
    <source>
        <strain evidence="1">J267</strain>
        <tissue evidence="1">Leaf</tissue>
    </source>
</reference>
<name>A0A5J5B3W7_9ASTE</name>
<keyword evidence="2" id="KW-1185">Reference proteome</keyword>
<accession>A0A5J5B3W7</accession>
<protein>
    <submittedName>
        <fullName evidence="1">Uncharacterized protein</fullName>
    </submittedName>
</protein>
<dbReference type="EMBL" id="CM018040">
    <property type="protein sequence ID" value="KAA8535811.1"/>
    <property type="molecule type" value="Genomic_DNA"/>
</dbReference>